<dbReference type="SUPFAM" id="SSF49265">
    <property type="entry name" value="Fibronectin type III"/>
    <property type="match status" value="1"/>
</dbReference>
<dbReference type="EMBL" id="CAJPWZ010002707">
    <property type="protein sequence ID" value="CAG2243597.1"/>
    <property type="molecule type" value="Genomic_DNA"/>
</dbReference>
<dbReference type="PANTHER" id="PTHR16897:SF2">
    <property type="entry name" value="OS03G0226600 PROTEIN"/>
    <property type="match status" value="1"/>
</dbReference>
<reference evidence="1" key="1">
    <citation type="submission" date="2021-03" db="EMBL/GenBank/DDBJ databases">
        <authorList>
            <person name="Bekaert M."/>
        </authorList>
    </citation>
    <scope>NUCLEOTIDE SEQUENCE</scope>
</reference>
<dbReference type="OrthoDB" id="6061841at2759"/>
<keyword evidence="2" id="KW-1185">Reference proteome</keyword>
<evidence type="ECO:0000313" key="2">
    <source>
        <dbReference type="Proteomes" id="UP000683360"/>
    </source>
</evidence>
<proteinExistence type="predicted"/>
<dbReference type="InterPro" id="IPR036116">
    <property type="entry name" value="FN3_sf"/>
</dbReference>
<dbReference type="PANTHER" id="PTHR16897">
    <property type="entry name" value="OS10G0105400 PROTEIN"/>
    <property type="match status" value="1"/>
</dbReference>
<accession>A0A8S3UQZ7</accession>
<organism evidence="1 2">
    <name type="scientific">Mytilus edulis</name>
    <name type="common">Blue mussel</name>
    <dbReference type="NCBI Taxonomy" id="6550"/>
    <lineage>
        <taxon>Eukaryota</taxon>
        <taxon>Metazoa</taxon>
        <taxon>Spiralia</taxon>
        <taxon>Lophotrochozoa</taxon>
        <taxon>Mollusca</taxon>
        <taxon>Bivalvia</taxon>
        <taxon>Autobranchia</taxon>
        <taxon>Pteriomorphia</taxon>
        <taxon>Mytilida</taxon>
        <taxon>Mytiloidea</taxon>
        <taxon>Mytilidae</taxon>
        <taxon>Mytilinae</taxon>
        <taxon>Mytilus</taxon>
    </lineage>
</organism>
<evidence type="ECO:0000313" key="1">
    <source>
        <dbReference type="EMBL" id="CAG2243597.1"/>
    </source>
</evidence>
<name>A0A8S3UQZ7_MYTED</name>
<sequence>MISFFSGAVVYLEIRYLGNQFSTVTDVFDTEKNKSTYIYLDPEKQESFQVKHLPWIYTKKDNPKSLLKLARSSDQGLRCLGVKQLSKHHDWEDYQYRNIAQALDTRTMIGLARSQDVDPRFFLPMPKAPPSKVWLEDEYRTLISSLQNEDLDKCLKHFATKALQLGNNADERWWNMWSERIFRAENILQMLLMGMVLLVQNIRLYRYPEDTVVKGGQISIWAVDALFVVEKQAGTKLVNFTYTDDKIIYRGTHGDRVETFSNGHDSKTVVTTVMMDSTMIHGVIAQVKACSWRKDSTRCYPGRCDNEIAASCECNDGFENTVKPVRLVLRDTTIAFASAKFKSANPTDDPIETPEDPNDPIPRDTKWTNKVLINQAMLQVTSNFKVNMTAYPPSKTGDEHFITEFKYGITKGLMKLTLIREGNTTIDPIILPCRVDKELPTNDVYPCIEPNVQFTDWNDHLPFQHEDIVIFSLHILNGGYLKYIDRDTDPDPVYASHIRVELNGRNVTREFIVQWDIDEPYHQCVQENGSKCTSPPISVEDVTNKSVIHIDWNSWFDDLSTIDSYSYEVFELEHNGIAFSERTKITEDAYISKNKEKSNFTVTSQGMYSVVFTAVDKAGNEKSCRTLFLYDDLSIVEVITEKYIIVKQSSKSSNNVWVDVDDPIIHVQWPGKFKNERHHAHMWLDNVLPRLRVDSEYDDHYGIVRFETEFTVYSPNASQYSDFNATKNVLDESASLSVTWNDGDMLIVTVRAFDIFENYEEDTVTVYKDASPPEIRNLWLTRGDRVNISVHSIEDFSKMIIEWEAYDYHSGLYSLSWRLYDNFTGINITHGHDDLHTQGDFEPAIVKGAGLDPFLSNGVHDSDYFIEVSVVNKAKLRTVVAHKITIDISPPHEGSVHDGLKGDPEVDYQQHLHLHAHWEGFFDRESGVESYLYTFSNRCVTREEFKNISMVNLTYNTYASFVASEEGTYYASVVAVNRANENSNVVCSDGVTITTDVPYVTEFSIEGAKSRPRLVKDENGTIWLLSDKLTRHFIQNKTDNCKIFPMPNVTVFPEGSITNTIPDRICHFSTQYDIIALVAKNSQLKMTWKSAVNAQFVYDYQIGLSSTANSVAPDIVYFRSSKHHKHFRLNHPNVPDGKEFHIIMKTISKSGVVGIQSIGPFIIDTTKPQFTGERIDITLRGNVLVANWSGDSFTDQEDPYPLQFQYAFGHQQYKYDLQHFQNLQYGGPCKMTIPPTCTVLPISKLKWSLHGHHEYYFTIKATNVVGLSALQSSIAYNHNVQRPSEGIVFDISSQYMSSRHTIDIEDIDFTVDTASFAVSWTGFIHPYENVSIDVCLGTIPGICDVVPWQSTNYLATKHLFSGLSLVFFKIYYATVKASTTVGSVNVTSDGVRVLDIKTKLKEIVVRDGNNCTGRNVLKSSHHYKDTRPLCVEDVDYQTSGTTFSAYWSMPTKYHSYFHDSYMAIEERWQVGDYWENFHDYIYVGTNQYTTIGQLDMKAGRFYRAVVKLCAEEKCFPNVTSNAIAIIYNSPVTGELSVNLIHGSNNTNLLRIKFDKFYDPDIVDRNEAISVIGLYEWTIGDNLGMHTKWNEVLMSTVSNLTQISFDAPFNGSIDFSKCRKIFIRGYNKAGMWSVISKEIKQCNDKALIVPNIVIDAVGEPELYLDGSIRDGFGQEIYLAENDKWEVLDTDYTPYVNIISALWPTLRHKNYTWAVLDSENLYKTGYLKNKTMLNLVDPCSHPSTIKCGHTDKTYINVNFKTNEELDHGKRYIVCIHAPRIVHRYEKWNETFPEISACSDGITVDMTPPRPGNAWIGLDSSERYQTSTSNLYVSWDSFIDVEEYGQAVHSSGIKEYQVGLAIDFSRRSAIVNTLPVKIDNTAPQKSSMVVHIQGRHLTDLSAINACWTDVFTDMESGIDHYLWAIGSHPGDGNIIPFTATTLDCGISAEDTNIDIHEGHQYFITVKAVNRAKLIATTSSWAFIFDMSPPVAGYVYDSNPDSTEAEKSDVDYQSNLRKLSVYWDGFYDSHSTIKNYYVSVGTCSGCQNVLRHQGIGIVNNFTLCHIHLGPGIRYFTTITACNTADLCTSVTSDGIIVDNSPPTKGAVIDGVDIFDLEYQSLRNYISAKWYGFSDSQSGLESFSWRAGTKPGYDDVIKTVHLPVTNILIEPNLQQNTLPLGERIYITITAHNKAGLSVESTSNGFLIDDSLPVINKKPFLSRDLGSIVGESIIFRSTLKVKWEVDDRESFIQRQYLSLTSHEGGEFNSTSIEICGMVREYTFARLDLHDGSKYTIKLIACNGAKLCVESESSEVIVDSSPPTPGNKNSILGVYDLINVDPTSNIDDKSYTPSNDAIASKWKIVQAQGLSPLWFEWSAGLSIGDTPQGIFDNLNDEVWHHAGQNYQVILNLKRGVDLDAQTTEAISANWEVKDQESGIEICEYAVGSPSLDQFVTNNTVTVSWTNHFQSQQPIFYEVSAGTKFGGADIIQWQETKNTFIEFEIPPENKTYKGFDDLPNHSWNIRKWNDQSFECCCKDLKL</sequence>
<comment type="caution">
    <text evidence="1">The sequence shown here is derived from an EMBL/GenBank/DDBJ whole genome shotgun (WGS) entry which is preliminary data.</text>
</comment>
<gene>
    <name evidence="1" type="ORF">MEDL_55722</name>
</gene>
<dbReference type="Proteomes" id="UP000683360">
    <property type="component" value="Unassembled WGS sequence"/>
</dbReference>
<protein>
    <submittedName>
        <fullName evidence="1">Uncharacterized protein</fullName>
    </submittedName>
</protein>